<feature type="compositionally biased region" description="Acidic residues" evidence="1">
    <location>
        <begin position="188"/>
        <end position="209"/>
    </location>
</feature>
<feature type="compositionally biased region" description="Polar residues" evidence="1">
    <location>
        <begin position="211"/>
        <end position="228"/>
    </location>
</feature>
<organism evidence="3 4">
    <name type="scientific">Orbilia ellipsospora</name>
    <dbReference type="NCBI Taxonomy" id="2528407"/>
    <lineage>
        <taxon>Eukaryota</taxon>
        <taxon>Fungi</taxon>
        <taxon>Dikarya</taxon>
        <taxon>Ascomycota</taxon>
        <taxon>Pezizomycotina</taxon>
        <taxon>Orbiliomycetes</taxon>
        <taxon>Orbiliales</taxon>
        <taxon>Orbiliaceae</taxon>
        <taxon>Orbilia</taxon>
    </lineage>
</organism>
<dbReference type="Proteomes" id="UP001365542">
    <property type="component" value="Unassembled WGS sequence"/>
</dbReference>
<name>A0AAV9WWC5_9PEZI</name>
<comment type="caution">
    <text evidence="3">The sequence shown here is derived from an EMBL/GenBank/DDBJ whole genome shotgun (WGS) entry which is preliminary data.</text>
</comment>
<reference evidence="3 4" key="1">
    <citation type="submission" date="2019-10" db="EMBL/GenBank/DDBJ databases">
        <authorList>
            <person name="Palmer J.M."/>
        </authorList>
    </citation>
    <scope>NUCLEOTIDE SEQUENCE [LARGE SCALE GENOMIC DNA]</scope>
    <source>
        <strain evidence="3 4">TWF694</strain>
    </source>
</reference>
<feature type="compositionally biased region" description="Polar residues" evidence="1">
    <location>
        <begin position="259"/>
        <end position="269"/>
    </location>
</feature>
<protein>
    <submittedName>
        <fullName evidence="3">Uncharacterized protein</fullName>
    </submittedName>
</protein>
<feature type="region of interest" description="Disordered" evidence="1">
    <location>
        <begin position="188"/>
        <end position="228"/>
    </location>
</feature>
<keyword evidence="4" id="KW-1185">Reference proteome</keyword>
<evidence type="ECO:0000256" key="2">
    <source>
        <dbReference type="SAM" id="SignalP"/>
    </source>
</evidence>
<feature type="chain" id="PRO_5043552909" evidence="2">
    <location>
        <begin position="23"/>
        <end position="454"/>
    </location>
</feature>
<accession>A0AAV9WWC5</accession>
<evidence type="ECO:0000256" key="1">
    <source>
        <dbReference type="SAM" id="MobiDB-lite"/>
    </source>
</evidence>
<feature type="region of interest" description="Disordered" evidence="1">
    <location>
        <begin position="379"/>
        <end position="422"/>
    </location>
</feature>
<feature type="region of interest" description="Disordered" evidence="1">
    <location>
        <begin position="243"/>
        <end position="269"/>
    </location>
</feature>
<proteinExistence type="predicted"/>
<feature type="signal peptide" evidence="2">
    <location>
        <begin position="1"/>
        <end position="22"/>
    </location>
</feature>
<evidence type="ECO:0000313" key="3">
    <source>
        <dbReference type="EMBL" id="KAK6527754.1"/>
    </source>
</evidence>
<dbReference type="AlphaFoldDB" id="A0AAV9WWC5"/>
<dbReference type="EMBL" id="JAVHJO010000015">
    <property type="protein sequence ID" value="KAK6527754.1"/>
    <property type="molecule type" value="Genomic_DNA"/>
</dbReference>
<keyword evidence="2" id="KW-0732">Signal</keyword>
<sequence length="454" mass="52495">MKMRSKVAFLSSLVLLPYQTSALFEIAFKEYFLEPPIDFQEIGDPYDCNPIPTLPNEFIQYIITRNTEEEPSTLAFYQSQNPFGPFCNRQTLRFIQRFYTDDETQQAIEAPEAYITHWRAIIPENLEWDIIRQVGAKHGDIIKKSRFTRDWYKYRNNGLESQPYDYEWDGGPNGIWHRHGGLHLYEDSVDDDFNNEDQEDEFFPEESDDSGSTYRTSMVSDTPDSSGQNLYETLIAASPKIWPPEEESADNDLAGDPVSRSQVQNSADAQIQPLPEVQQPRPPLTLDEITDIRRSVIDFENTVARSRNRMIQRTGIYQPVAPRLYQRPNEELGHLGYFVDRELERSARREVANQGRLSRGLPPLPDILPGIAEVEVKIEEGEEEKKPTVQEQEIQEQEIQEQEIQKQEAQEPNADAQQPLAYDGSVDEFFLFSDYNPADVEYHFPGSNPQFPRP</sequence>
<gene>
    <name evidence="3" type="ORF">TWF694_004734</name>
</gene>
<evidence type="ECO:0000313" key="4">
    <source>
        <dbReference type="Proteomes" id="UP001365542"/>
    </source>
</evidence>
<feature type="compositionally biased region" description="Basic and acidic residues" evidence="1">
    <location>
        <begin position="379"/>
        <end position="388"/>
    </location>
</feature>